<dbReference type="Pfam" id="PF13340">
    <property type="entry name" value="DUF4096"/>
    <property type="match status" value="1"/>
</dbReference>
<keyword evidence="5" id="KW-1185">Reference proteome</keyword>
<protein>
    <submittedName>
        <fullName evidence="4">IS5 family transposase</fullName>
    </submittedName>
</protein>
<dbReference type="PANTHER" id="PTHR30007:SF0">
    <property type="entry name" value="TRANSPOSASE"/>
    <property type="match status" value="1"/>
</dbReference>
<evidence type="ECO:0000256" key="1">
    <source>
        <dbReference type="SAM" id="MobiDB-lite"/>
    </source>
</evidence>
<evidence type="ECO:0000259" key="2">
    <source>
        <dbReference type="Pfam" id="PF01609"/>
    </source>
</evidence>
<dbReference type="InterPro" id="IPR025161">
    <property type="entry name" value="IS402-like_dom"/>
</dbReference>
<sequence length="276" mass="31729">MTDAEWAQVKASMPVPAWLEGRGGRPEAHCHREMVDAVRYLVDNGAKWRVMPVDLPAPRKVYDFFRRWSRHGYVRELYQRLRRLQREREGRAAEPRAGIMDAQSVDGSDTCPTATRGIDGNKRRDGRKRHILTDTGGLLLEVTVTPANVHDSVAAPELIDAFMAEPGRLLKLVWADTAYQGPALAEAFAAHGLRVEVVKRPDGTRGFVVLARRWAVERTLGWLSRARRLNRDHERRPDHHVQMVWWAGLITLTRRLAKERLHWPEFRPERLDPRPA</sequence>
<organism evidence="4 5">
    <name type="scientific">Kitasatospora herbaricolor</name>
    <dbReference type="NCBI Taxonomy" id="68217"/>
    <lineage>
        <taxon>Bacteria</taxon>
        <taxon>Bacillati</taxon>
        <taxon>Actinomycetota</taxon>
        <taxon>Actinomycetes</taxon>
        <taxon>Kitasatosporales</taxon>
        <taxon>Streptomycetaceae</taxon>
        <taxon>Kitasatospora</taxon>
    </lineage>
</organism>
<dbReference type="Pfam" id="PF01609">
    <property type="entry name" value="DDE_Tnp_1"/>
    <property type="match status" value="1"/>
</dbReference>
<reference evidence="4 5" key="1">
    <citation type="submission" date="2022-10" db="EMBL/GenBank/DDBJ databases">
        <title>The complete genomes of actinobacterial strains from the NBC collection.</title>
        <authorList>
            <person name="Joergensen T.S."/>
            <person name="Alvarez Arevalo M."/>
            <person name="Sterndorff E.B."/>
            <person name="Faurdal D."/>
            <person name="Vuksanovic O."/>
            <person name="Mourched A.-S."/>
            <person name="Charusanti P."/>
            <person name="Shaw S."/>
            <person name="Blin K."/>
            <person name="Weber T."/>
        </authorList>
    </citation>
    <scope>NUCLEOTIDE SEQUENCE [LARGE SCALE GENOMIC DNA]</scope>
    <source>
        <strain evidence="4 5">NBC_01247</strain>
    </source>
</reference>
<evidence type="ECO:0000313" key="4">
    <source>
        <dbReference type="EMBL" id="WUS54331.1"/>
    </source>
</evidence>
<gene>
    <name evidence="4" type="ORF">OG469_01705</name>
</gene>
<name>A0ABZ1W0H3_9ACTN</name>
<proteinExistence type="predicted"/>
<dbReference type="EMBL" id="CP108482">
    <property type="protein sequence ID" value="WUS54331.1"/>
    <property type="molecule type" value="Genomic_DNA"/>
</dbReference>
<dbReference type="PANTHER" id="PTHR30007">
    <property type="entry name" value="PHP DOMAIN PROTEIN"/>
    <property type="match status" value="1"/>
</dbReference>
<evidence type="ECO:0000313" key="5">
    <source>
        <dbReference type="Proteomes" id="UP001432014"/>
    </source>
</evidence>
<feature type="domain" description="Insertion element IS402-like" evidence="3">
    <location>
        <begin position="1"/>
        <end position="77"/>
    </location>
</feature>
<feature type="region of interest" description="Disordered" evidence="1">
    <location>
        <begin position="102"/>
        <end position="127"/>
    </location>
</feature>
<dbReference type="Proteomes" id="UP001432014">
    <property type="component" value="Chromosome"/>
</dbReference>
<dbReference type="NCBIfam" id="NF033580">
    <property type="entry name" value="transpos_IS5_3"/>
    <property type="match status" value="1"/>
</dbReference>
<feature type="domain" description="Transposase IS4-like" evidence="2">
    <location>
        <begin position="94"/>
        <end position="247"/>
    </location>
</feature>
<dbReference type="InterPro" id="IPR002559">
    <property type="entry name" value="Transposase_11"/>
</dbReference>
<dbReference type="RefSeq" id="WP_329492943.1">
    <property type="nucleotide sequence ID" value="NZ_CP108460.1"/>
</dbReference>
<evidence type="ECO:0000259" key="3">
    <source>
        <dbReference type="Pfam" id="PF13340"/>
    </source>
</evidence>
<accession>A0ABZ1W0H3</accession>